<dbReference type="GO" id="GO:0006891">
    <property type="term" value="P:intra-Golgi vesicle-mediated transport"/>
    <property type="evidence" value="ECO:0007669"/>
    <property type="project" value="TreeGrafter"/>
</dbReference>
<dbReference type="InterPro" id="IPR045258">
    <property type="entry name" value="ACAP1/2/3-like"/>
</dbReference>
<keyword evidence="3 5" id="KW-0862">Zinc</keyword>
<dbReference type="OrthoDB" id="10266696at2759"/>
<evidence type="ECO:0000313" key="10">
    <source>
        <dbReference type="Proteomes" id="UP000268321"/>
    </source>
</evidence>
<dbReference type="GO" id="GO:0008270">
    <property type="term" value="F:zinc ion binding"/>
    <property type="evidence" value="ECO:0007669"/>
    <property type="project" value="UniProtKB-KW"/>
</dbReference>
<dbReference type="SUPFAM" id="SSF50729">
    <property type="entry name" value="PH domain-like"/>
    <property type="match status" value="1"/>
</dbReference>
<evidence type="ECO:0000259" key="7">
    <source>
        <dbReference type="PROSITE" id="PS50003"/>
    </source>
</evidence>
<keyword evidence="2 4" id="KW-0863">Zinc-finger</keyword>
<sequence>MDSVAPLAFPYTASDPTKATLVKLVLHNEEDTSNIALSIDDGICRSIERKDTTSSHTTPPPLRYVSSVYLSLPLLLCVPHSHRRVKHHIDVAQLEPALHKEKELVIVNSPAPEDMQHLAELLRLETCSAPRNVAKISYVDFIPAENLNIAVVKDTLPTCTASQTYTVTAWEKNGQDHLLLFQFDIWLEQKSPLESTVNLPRVDQTADFGTSDLNVEELRKAFNMDLRDGPEFRRALNRYEHDTPRIKLSLSALQEQVKGFENVLLLLQERKNNIIDRLGILLEAQFNPLLLKLQVHAAFTAKFSLVFDAFQSNCSFIFDEILNQSLIAKITAYCSIPLTENGYEPSARKRQFEKLSKEYYDWLNKYLSNEKDRPKLKLLHKRKSFELLKFDYLNSLNFASNNQYFNQFLENIMKFTNLPVNNGFLDYKVFMDNKKSQQLLNGECRLYLDILSCFNSEKLQLRQMIEACQTNEELTSTLKQNHINFSGKKNSSDGGRPKNETSIDPDAVFPASSAAAAPNAVLHVVHDDTDHNPSSAGILYALGGQGKPGWHKEWVVVRNGQLMEFSDWRYGTSSINKPIDLAIASVKLVNHDKRNNCFEIISSSGHKRVFQALNSEERCNWMRALYNAGQVTNRLIQRPKTQQLDHAVLEKPLPRGPSGGQGSPVSIFSSAFTAEDEDVLAAVRAIKESGNDICADCESLNSVEWISLNKLVAICVQCSSCHRNMGLHISKVKSLKLDNFKDEQRVLLNYINNNLVNQYLEATVLLKIGPDASDEERLCYIRQKYEKKAFVGEKNDFKTALLHLVRLLDEQGVVKSLNCGADPNICVQISHSAWPEPKTVSLFEYSLKKVVEVDIKGETKGYFVVSELLLLNNCRVTKQVCSEIGLSEPALLFWRNKAALHSDGD</sequence>
<dbReference type="InterPro" id="IPR027267">
    <property type="entry name" value="AH/BAR_dom_sf"/>
</dbReference>
<keyword evidence="5" id="KW-0040">ANK repeat</keyword>
<evidence type="ECO:0000256" key="5">
    <source>
        <dbReference type="RuleBase" id="RU369028"/>
    </source>
</evidence>
<keyword evidence="5" id="KW-0677">Repeat</keyword>
<proteinExistence type="predicted"/>
<keyword evidence="10" id="KW-1185">Reference proteome</keyword>
<dbReference type="PANTHER" id="PTHR23180">
    <property type="entry name" value="CENTAURIN/ARF"/>
    <property type="match status" value="1"/>
</dbReference>
<dbReference type="Proteomes" id="UP000268321">
    <property type="component" value="Unassembled WGS sequence"/>
</dbReference>
<dbReference type="Gene3D" id="2.30.29.30">
    <property type="entry name" value="Pleckstrin-homology domain (PH domain)/Phosphotyrosine-binding domain (PTB)"/>
    <property type="match status" value="1"/>
</dbReference>
<dbReference type="SMART" id="SM00105">
    <property type="entry name" value="ArfGap"/>
    <property type="match status" value="1"/>
</dbReference>
<feature type="compositionally biased region" description="Polar residues" evidence="6">
    <location>
        <begin position="484"/>
        <end position="493"/>
    </location>
</feature>
<comment type="function">
    <text evidence="5">GTPase-activating protein for the ADP ribosylation factor family.</text>
</comment>
<keyword evidence="5" id="KW-0343">GTPase activation</keyword>
<evidence type="ECO:0000259" key="8">
    <source>
        <dbReference type="PROSITE" id="PS50115"/>
    </source>
</evidence>
<accession>A0A4P9ZHD6</accession>
<dbReference type="Pfam" id="PF00169">
    <property type="entry name" value="PH"/>
    <property type="match status" value="1"/>
</dbReference>
<dbReference type="PROSITE" id="PS50115">
    <property type="entry name" value="ARFGAP"/>
    <property type="match status" value="1"/>
</dbReference>
<evidence type="ECO:0000256" key="4">
    <source>
        <dbReference type="PROSITE-ProRule" id="PRU00288"/>
    </source>
</evidence>
<dbReference type="InterPro" id="IPR001164">
    <property type="entry name" value="ArfGAP_dom"/>
</dbReference>
<gene>
    <name evidence="9" type="ORF">METBISCDRAFT_21972</name>
</gene>
<organism evidence="9 10">
    <name type="scientific">Metschnikowia bicuspidata</name>
    <dbReference type="NCBI Taxonomy" id="27322"/>
    <lineage>
        <taxon>Eukaryota</taxon>
        <taxon>Fungi</taxon>
        <taxon>Dikarya</taxon>
        <taxon>Ascomycota</taxon>
        <taxon>Saccharomycotina</taxon>
        <taxon>Pichiomycetes</taxon>
        <taxon>Metschnikowiaceae</taxon>
        <taxon>Metschnikowia</taxon>
    </lineage>
</organism>
<dbReference type="SMART" id="SM00233">
    <property type="entry name" value="PH"/>
    <property type="match status" value="1"/>
</dbReference>
<dbReference type="PROSITE" id="PS50003">
    <property type="entry name" value="PH_DOMAIN"/>
    <property type="match status" value="1"/>
</dbReference>
<feature type="domain" description="Arf-GAP" evidence="8">
    <location>
        <begin position="677"/>
        <end position="798"/>
    </location>
</feature>
<reference evidence="10" key="1">
    <citation type="journal article" date="2018" name="Nat. Microbiol.">
        <title>Leveraging single-cell genomics to expand the fungal tree of life.</title>
        <authorList>
            <person name="Ahrendt S.R."/>
            <person name="Quandt C.A."/>
            <person name="Ciobanu D."/>
            <person name="Clum A."/>
            <person name="Salamov A."/>
            <person name="Andreopoulos B."/>
            <person name="Cheng J.F."/>
            <person name="Woyke T."/>
            <person name="Pelin A."/>
            <person name="Henrissat B."/>
            <person name="Reynolds N.K."/>
            <person name="Benny G.L."/>
            <person name="Smith M.E."/>
            <person name="James T.Y."/>
            <person name="Grigoriev I.V."/>
        </authorList>
    </citation>
    <scope>NUCLEOTIDE SEQUENCE [LARGE SCALE GENOMIC DNA]</scope>
    <source>
        <strain evidence="10">Baker2002</strain>
    </source>
</reference>
<evidence type="ECO:0000256" key="3">
    <source>
        <dbReference type="ARBA" id="ARBA00022833"/>
    </source>
</evidence>
<dbReference type="InterPro" id="IPR037278">
    <property type="entry name" value="ARFGAP/RecO"/>
</dbReference>
<evidence type="ECO:0000313" key="9">
    <source>
        <dbReference type="EMBL" id="RKP31872.1"/>
    </source>
</evidence>
<dbReference type="GO" id="GO:0005802">
    <property type="term" value="C:trans-Golgi network"/>
    <property type="evidence" value="ECO:0007669"/>
    <property type="project" value="TreeGrafter"/>
</dbReference>
<dbReference type="Gene3D" id="1.20.1270.60">
    <property type="entry name" value="Arfaptin homology (AH) domain/BAR domain"/>
    <property type="match status" value="1"/>
</dbReference>
<dbReference type="Pfam" id="PF01412">
    <property type="entry name" value="ArfGap"/>
    <property type="match status" value="1"/>
</dbReference>
<dbReference type="InterPro" id="IPR001849">
    <property type="entry name" value="PH_domain"/>
</dbReference>
<dbReference type="PANTHER" id="PTHR23180:SF160">
    <property type="entry name" value="ADP-RIBOSYLATION FACTOR GTPASE-ACTIVATING PROTEIN EFFECTOR PROTEIN 1"/>
    <property type="match status" value="1"/>
</dbReference>
<keyword evidence="5" id="KW-0963">Cytoplasm</keyword>
<comment type="subcellular location">
    <subcellularLocation>
        <location evidence="5">Cytoplasm</location>
    </subcellularLocation>
</comment>
<dbReference type="Gene3D" id="1.10.220.150">
    <property type="entry name" value="Arf GTPase activating protein"/>
    <property type="match status" value="1"/>
</dbReference>
<keyword evidence="1 5" id="KW-0479">Metal-binding</keyword>
<dbReference type="AlphaFoldDB" id="A0A4P9ZHD6"/>
<dbReference type="CDD" id="cd08204">
    <property type="entry name" value="ArfGap"/>
    <property type="match status" value="1"/>
</dbReference>
<dbReference type="InterPro" id="IPR011993">
    <property type="entry name" value="PH-like_dom_sf"/>
</dbReference>
<evidence type="ECO:0000256" key="6">
    <source>
        <dbReference type="SAM" id="MobiDB-lite"/>
    </source>
</evidence>
<dbReference type="EMBL" id="ML004436">
    <property type="protein sequence ID" value="RKP31872.1"/>
    <property type="molecule type" value="Genomic_DNA"/>
</dbReference>
<protein>
    <recommendedName>
        <fullName evidence="5">ADP-ribosylation factor GTPase-activating protein</fullName>
    </recommendedName>
</protein>
<feature type="region of interest" description="Disordered" evidence="6">
    <location>
        <begin position="484"/>
        <end position="503"/>
    </location>
</feature>
<evidence type="ECO:0000256" key="2">
    <source>
        <dbReference type="ARBA" id="ARBA00022771"/>
    </source>
</evidence>
<dbReference type="InterPro" id="IPR038508">
    <property type="entry name" value="ArfGAP_dom_sf"/>
</dbReference>
<dbReference type="GO" id="GO:0005096">
    <property type="term" value="F:GTPase activator activity"/>
    <property type="evidence" value="ECO:0007669"/>
    <property type="project" value="UniProtKB-KW"/>
</dbReference>
<dbReference type="GO" id="GO:0005768">
    <property type="term" value="C:endosome"/>
    <property type="evidence" value="ECO:0007669"/>
    <property type="project" value="TreeGrafter"/>
</dbReference>
<name>A0A4P9ZHD6_9ASCO</name>
<feature type="domain" description="PH" evidence="7">
    <location>
        <begin position="532"/>
        <end position="630"/>
    </location>
</feature>
<dbReference type="CDD" id="cd00821">
    <property type="entry name" value="PH"/>
    <property type="match status" value="1"/>
</dbReference>
<dbReference type="SUPFAM" id="SSF57863">
    <property type="entry name" value="ArfGap/RecO-like zinc finger"/>
    <property type="match status" value="1"/>
</dbReference>
<dbReference type="SUPFAM" id="SSF103657">
    <property type="entry name" value="BAR/IMD domain-like"/>
    <property type="match status" value="1"/>
</dbReference>
<evidence type="ECO:0000256" key="1">
    <source>
        <dbReference type="ARBA" id="ARBA00022723"/>
    </source>
</evidence>